<dbReference type="PANTHER" id="PTHR37313">
    <property type="entry name" value="UPF0749 PROTEIN RV1825"/>
    <property type="match status" value="1"/>
</dbReference>
<keyword evidence="4" id="KW-1185">Reference proteome</keyword>
<name>A0A7G6E3E0_THEFR</name>
<proteinExistence type="inferred from homology"/>
<dbReference type="InterPro" id="IPR010273">
    <property type="entry name" value="DUF881"/>
</dbReference>
<evidence type="ECO:0000256" key="1">
    <source>
        <dbReference type="ARBA" id="ARBA00009108"/>
    </source>
</evidence>
<dbReference type="Pfam" id="PF05949">
    <property type="entry name" value="DUF881"/>
    <property type="match status" value="1"/>
</dbReference>
<sequence length="236" mass="26280">MRKWLVPITLVCIISGFFLAFQLKVQASNTTINPLSQKNTNLVTIIKDLEKEIKIQENQIERTRNDLNALQNQQSSRKLQELKNQLDRLKVMAGLTPVVGNGIIIVIDDNKAGLKANPNDDPNKYIVHYEHILNLVSELKVGGAEAISVNGQRLITTSEIRCVGNVILVNTTRIAPPFEIRAIGSPKLLAEIVTNGELELLKSSNYPVTLQEETELIIPAYKGELQFNYSQPAKEG</sequence>
<dbReference type="OrthoDB" id="9776196at2"/>
<dbReference type="PANTHER" id="PTHR37313:SF2">
    <property type="entry name" value="UPF0749 PROTEIN YLXX"/>
    <property type="match status" value="1"/>
</dbReference>
<dbReference type="RefSeq" id="WP_034421622.1">
    <property type="nucleotide sequence ID" value="NZ_CP045798.1"/>
</dbReference>
<dbReference type="AlphaFoldDB" id="A0A7G6E3E0"/>
<organism evidence="3 4">
    <name type="scientific">Thermanaerosceptrum fracticalcis</name>
    <dbReference type="NCBI Taxonomy" id="1712410"/>
    <lineage>
        <taxon>Bacteria</taxon>
        <taxon>Bacillati</taxon>
        <taxon>Bacillota</taxon>
        <taxon>Clostridia</taxon>
        <taxon>Eubacteriales</taxon>
        <taxon>Peptococcaceae</taxon>
        <taxon>Thermanaerosceptrum</taxon>
    </lineage>
</organism>
<evidence type="ECO:0000256" key="2">
    <source>
        <dbReference type="SAM" id="Coils"/>
    </source>
</evidence>
<dbReference type="Gene3D" id="3.30.70.1880">
    <property type="entry name" value="Protein of unknown function DUF881"/>
    <property type="match status" value="1"/>
</dbReference>
<dbReference type="KEGG" id="tfr:BR63_09920"/>
<dbReference type="Proteomes" id="UP000515847">
    <property type="component" value="Chromosome"/>
</dbReference>
<evidence type="ECO:0000313" key="4">
    <source>
        <dbReference type="Proteomes" id="UP000515847"/>
    </source>
</evidence>
<keyword evidence="2" id="KW-0175">Coiled coil</keyword>
<dbReference type="EMBL" id="CP045798">
    <property type="protein sequence ID" value="QNB46594.1"/>
    <property type="molecule type" value="Genomic_DNA"/>
</dbReference>
<gene>
    <name evidence="3" type="ORF">BR63_09920</name>
</gene>
<evidence type="ECO:0000313" key="3">
    <source>
        <dbReference type="EMBL" id="QNB46594.1"/>
    </source>
</evidence>
<accession>A0A7G6E3E0</accession>
<comment type="similarity">
    <text evidence="1">Belongs to the UPF0749 family.</text>
</comment>
<protein>
    <submittedName>
        <fullName evidence="3">DUF881 domain-containing protein</fullName>
    </submittedName>
</protein>
<feature type="coiled-coil region" evidence="2">
    <location>
        <begin position="39"/>
        <end position="92"/>
    </location>
</feature>
<reference evidence="3 4" key="1">
    <citation type="journal article" date="2019" name="Front. Microbiol.">
        <title>Thermoanaerosceptrum fracticalcis gen. nov. sp. nov., a Novel Fumarate-Fermenting Microorganism From a Deep Fractured Carbonate Aquifer of the US Great Basin.</title>
        <authorList>
            <person name="Hamilton-Brehm S.D."/>
            <person name="Stewart L.E."/>
            <person name="Zavarin M."/>
            <person name="Caldwell M."/>
            <person name="Lawson P.A."/>
            <person name="Onstott T.C."/>
            <person name="Grzymski J."/>
            <person name="Neveux I."/>
            <person name="Lollar B.S."/>
            <person name="Russell C.E."/>
            <person name="Moser D.P."/>
        </authorList>
    </citation>
    <scope>NUCLEOTIDE SEQUENCE [LARGE SCALE GENOMIC DNA]</scope>
    <source>
        <strain evidence="3 4">DRI-13</strain>
    </source>
</reference>